<dbReference type="InterPro" id="IPR020568">
    <property type="entry name" value="Ribosomal_Su5_D2-typ_SF"/>
</dbReference>
<dbReference type="InterPro" id="IPR000705">
    <property type="entry name" value="Galactokinase"/>
</dbReference>
<gene>
    <name evidence="9" type="ORF">SNE40_004791</name>
</gene>
<dbReference type="FunFam" id="3.30.230.10:FF:000023">
    <property type="entry name" value="Putative N-acetylgalactosamine kinase"/>
    <property type="match status" value="1"/>
</dbReference>
<dbReference type="PROSITE" id="PS00627">
    <property type="entry name" value="GHMP_KINASES_ATP"/>
    <property type="match status" value="1"/>
</dbReference>
<dbReference type="SUPFAM" id="SSF55060">
    <property type="entry name" value="GHMP Kinase, C-terminal domain"/>
    <property type="match status" value="1"/>
</dbReference>
<keyword evidence="5" id="KW-0067">ATP-binding</keyword>
<dbReference type="PRINTS" id="PR00473">
    <property type="entry name" value="GALCTOKINASE"/>
</dbReference>
<dbReference type="Pfam" id="PF00288">
    <property type="entry name" value="GHMP_kinases_N"/>
    <property type="match status" value="1"/>
</dbReference>
<dbReference type="InterPro" id="IPR006203">
    <property type="entry name" value="GHMP_knse_ATP-bd_CS"/>
</dbReference>
<dbReference type="PANTHER" id="PTHR10457:SF7">
    <property type="entry name" value="GALACTOKINASE-RELATED"/>
    <property type="match status" value="1"/>
</dbReference>
<protein>
    <recommendedName>
        <fullName evidence="11">Galactokinase</fullName>
    </recommendedName>
</protein>
<accession>A0AAN8K3R6</accession>
<evidence type="ECO:0000313" key="9">
    <source>
        <dbReference type="EMBL" id="KAK6188653.1"/>
    </source>
</evidence>
<comment type="similarity">
    <text evidence="1">Belongs to the GHMP kinase family. GalK subfamily.</text>
</comment>
<feature type="domain" description="GHMP kinase N-terminal" evidence="6">
    <location>
        <begin position="114"/>
        <end position="195"/>
    </location>
</feature>
<dbReference type="AlphaFoldDB" id="A0AAN8K3R6"/>
<dbReference type="GO" id="GO:0006012">
    <property type="term" value="P:galactose metabolic process"/>
    <property type="evidence" value="ECO:0007669"/>
    <property type="project" value="InterPro"/>
</dbReference>
<evidence type="ECO:0008006" key="11">
    <source>
        <dbReference type="Google" id="ProtNLM"/>
    </source>
</evidence>
<dbReference type="Pfam" id="PF08544">
    <property type="entry name" value="GHMP_kinases_C"/>
    <property type="match status" value="1"/>
</dbReference>
<evidence type="ECO:0000256" key="2">
    <source>
        <dbReference type="ARBA" id="ARBA00022679"/>
    </source>
</evidence>
<dbReference type="EMBL" id="JAZGQO010000003">
    <property type="protein sequence ID" value="KAK6188653.1"/>
    <property type="molecule type" value="Genomic_DNA"/>
</dbReference>
<keyword evidence="3" id="KW-0547">Nucleotide-binding</keyword>
<dbReference type="InterPro" id="IPR019741">
    <property type="entry name" value="Galactokinase_CS"/>
</dbReference>
<evidence type="ECO:0000256" key="1">
    <source>
        <dbReference type="ARBA" id="ARBA00006566"/>
    </source>
</evidence>
<dbReference type="PIRSF" id="PIRSF000530">
    <property type="entry name" value="Galactokinase"/>
    <property type="match status" value="1"/>
</dbReference>
<reference evidence="9 10" key="1">
    <citation type="submission" date="2024-01" db="EMBL/GenBank/DDBJ databases">
        <title>The genome of the rayed Mediterranean limpet Patella caerulea (Linnaeus, 1758).</title>
        <authorList>
            <person name="Anh-Thu Weber A."/>
            <person name="Halstead-Nussloch G."/>
        </authorList>
    </citation>
    <scope>NUCLEOTIDE SEQUENCE [LARGE SCALE GENOMIC DNA]</scope>
    <source>
        <strain evidence="9">AATW-2023a</strain>
        <tissue evidence="9">Whole specimen</tissue>
    </source>
</reference>
<dbReference type="InterPro" id="IPR006206">
    <property type="entry name" value="Mevalonate/galactokinase"/>
</dbReference>
<dbReference type="GO" id="GO:0004335">
    <property type="term" value="F:galactokinase activity"/>
    <property type="evidence" value="ECO:0007669"/>
    <property type="project" value="InterPro"/>
</dbReference>
<evidence type="ECO:0000256" key="4">
    <source>
        <dbReference type="ARBA" id="ARBA00022777"/>
    </source>
</evidence>
<dbReference type="Pfam" id="PF10509">
    <property type="entry name" value="GalKase_gal_bdg"/>
    <property type="match status" value="1"/>
</dbReference>
<evidence type="ECO:0000259" key="8">
    <source>
        <dbReference type="Pfam" id="PF10509"/>
    </source>
</evidence>
<dbReference type="FunFam" id="1.20.1440.340:FF:000001">
    <property type="entry name" value="N-acetylgalactosamine kinase isoform 2"/>
    <property type="match status" value="1"/>
</dbReference>
<dbReference type="InterPro" id="IPR013750">
    <property type="entry name" value="GHMP_kinase_C_dom"/>
</dbReference>
<dbReference type="InterPro" id="IPR006204">
    <property type="entry name" value="GHMP_kinase_N_dom"/>
</dbReference>
<dbReference type="PROSITE" id="PS00106">
    <property type="entry name" value="GALACTOKINASE"/>
    <property type="match status" value="1"/>
</dbReference>
<evidence type="ECO:0000259" key="7">
    <source>
        <dbReference type="Pfam" id="PF08544"/>
    </source>
</evidence>
<feature type="domain" description="Galactokinase N-terminal" evidence="8">
    <location>
        <begin position="24"/>
        <end position="71"/>
    </location>
</feature>
<keyword evidence="10" id="KW-1185">Reference proteome</keyword>
<dbReference type="GO" id="GO:0005829">
    <property type="term" value="C:cytosol"/>
    <property type="evidence" value="ECO:0007669"/>
    <property type="project" value="TreeGrafter"/>
</dbReference>
<proteinExistence type="inferred from homology"/>
<keyword evidence="4" id="KW-0418">Kinase</keyword>
<evidence type="ECO:0000256" key="5">
    <source>
        <dbReference type="ARBA" id="ARBA00022840"/>
    </source>
</evidence>
<sequence>MADVPPVEKIPEAKKERFDKLRSTFISKYGTEPDYFARAPGRVNLIGEHIDYCGYAVLPMAIEQDVIFATSSNADGKITFSNLNPVYKDFECDVSDITIPKDNPQWYFYALCGVKGMMEHMKKTTALGFNCVVEGTVPPSAGLSSSSALVCCAALTMMQANGWSLSKQELADMCAHCEHYIGTEGGGMDQAISFMAKHGTAKLIEFNPLRSTDVKLPFDTVFVISNSCVQANKAASSNFNIRVVECRIATQILAKSNSLEWKGIKKFAELQSLLLTTLDEMIDKVNKTFHKEPYTKTEICSILEVTPEELASTSLSENTLNVESFKLYQRASHVYNEAKRVVEFKQTCDLNASGTVEKLGELMTASHDSCRDLYECSHPDLDNLVQICLKSGALGSRLTGAGWGGCAVSMVRATDVLNFLAKVRDEYYLKSEERSTKILESLFATEPGAGAAIYKV</sequence>
<dbReference type="InterPro" id="IPR036554">
    <property type="entry name" value="GHMP_kinase_C_sf"/>
</dbReference>
<dbReference type="InterPro" id="IPR014721">
    <property type="entry name" value="Ribsml_uS5_D2-typ_fold_subgr"/>
</dbReference>
<feature type="domain" description="GHMP kinase C-terminal" evidence="7">
    <location>
        <begin position="354"/>
        <end position="428"/>
    </location>
</feature>
<dbReference type="Gene3D" id="1.20.1440.340">
    <property type="match status" value="1"/>
</dbReference>
<dbReference type="Gene3D" id="3.30.70.3170">
    <property type="match status" value="1"/>
</dbReference>
<dbReference type="GO" id="GO:0005524">
    <property type="term" value="F:ATP binding"/>
    <property type="evidence" value="ECO:0007669"/>
    <property type="project" value="UniProtKB-KW"/>
</dbReference>
<evidence type="ECO:0000259" key="6">
    <source>
        <dbReference type="Pfam" id="PF00288"/>
    </source>
</evidence>
<dbReference type="PRINTS" id="PR00959">
    <property type="entry name" value="MEVGALKINASE"/>
</dbReference>
<dbReference type="InterPro" id="IPR019539">
    <property type="entry name" value="GalKase_N"/>
</dbReference>
<name>A0AAN8K3R6_PATCE</name>
<dbReference type="Proteomes" id="UP001347796">
    <property type="component" value="Unassembled WGS sequence"/>
</dbReference>
<evidence type="ECO:0000256" key="3">
    <source>
        <dbReference type="ARBA" id="ARBA00022741"/>
    </source>
</evidence>
<dbReference type="NCBIfam" id="TIGR00131">
    <property type="entry name" value="gal_kin"/>
    <property type="match status" value="1"/>
</dbReference>
<comment type="caution">
    <text evidence="9">The sequence shown here is derived from an EMBL/GenBank/DDBJ whole genome shotgun (WGS) entry which is preliminary data.</text>
</comment>
<organism evidence="9 10">
    <name type="scientific">Patella caerulea</name>
    <name type="common">Rayed Mediterranean limpet</name>
    <dbReference type="NCBI Taxonomy" id="87958"/>
    <lineage>
        <taxon>Eukaryota</taxon>
        <taxon>Metazoa</taxon>
        <taxon>Spiralia</taxon>
        <taxon>Lophotrochozoa</taxon>
        <taxon>Mollusca</taxon>
        <taxon>Gastropoda</taxon>
        <taxon>Patellogastropoda</taxon>
        <taxon>Patelloidea</taxon>
        <taxon>Patellidae</taxon>
        <taxon>Patella</taxon>
    </lineage>
</organism>
<dbReference type="PANTHER" id="PTHR10457">
    <property type="entry name" value="MEVALONATE KINASE/GALACTOKINASE"/>
    <property type="match status" value="1"/>
</dbReference>
<dbReference type="Gene3D" id="3.30.230.10">
    <property type="match status" value="1"/>
</dbReference>
<dbReference type="SUPFAM" id="SSF54211">
    <property type="entry name" value="Ribosomal protein S5 domain 2-like"/>
    <property type="match status" value="1"/>
</dbReference>
<evidence type="ECO:0000313" key="10">
    <source>
        <dbReference type="Proteomes" id="UP001347796"/>
    </source>
</evidence>
<keyword evidence="2" id="KW-0808">Transferase</keyword>